<dbReference type="EC" id="2.4.2.19" evidence="5"/>
<evidence type="ECO:0000256" key="13">
    <source>
        <dbReference type="PIRNR" id="PIRNR006250"/>
    </source>
</evidence>
<keyword evidence="7" id="KW-0662">Pyridine nucleotide biosynthesis</keyword>
<dbReference type="Proteomes" id="UP000316747">
    <property type="component" value="Unassembled WGS sequence"/>
</dbReference>
<dbReference type="FunFam" id="3.20.20.70:FF:000030">
    <property type="entry name" value="Nicotinate-nucleotide pyrophosphorylase, carboxylating"/>
    <property type="match status" value="1"/>
</dbReference>
<dbReference type="InterPro" id="IPR004393">
    <property type="entry name" value="NadC"/>
</dbReference>
<evidence type="ECO:0000256" key="8">
    <source>
        <dbReference type="ARBA" id="ARBA00022676"/>
    </source>
</evidence>
<dbReference type="NCBIfam" id="TIGR00078">
    <property type="entry name" value="nadC"/>
    <property type="match status" value="1"/>
</dbReference>
<proteinExistence type="inferred from homology"/>
<dbReference type="PANTHER" id="PTHR32179">
    <property type="entry name" value="NICOTINATE-NUCLEOTIDE PYROPHOSPHORYLASE [CARBOXYLATING]"/>
    <property type="match status" value="1"/>
</dbReference>
<dbReference type="PANTHER" id="PTHR32179:SF3">
    <property type="entry name" value="NICOTINATE-NUCLEOTIDE PYROPHOSPHORYLASE [CARBOXYLATING]"/>
    <property type="match status" value="1"/>
</dbReference>
<dbReference type="GO" id="GO:0004514">
    <property type="term" value="F:nicotinate-nucleotide diphosphorylase (carboxylating) activity"/>
    <property type="evidence" value="ECO:0007669"/>
    <property type="project" value="UniProtKB-EC"/>
</dbReference>
<evidence type="ECO:0000256" key="2">
    <source>
        <dbReference type="ARBA" id="ARBA00004893"/>
    </source>
</evidence>
<evidence type="ECO:0000256" key="9">
    <source>
        <dbReference type="ARBA" id="ARBA00022679"/>
    </source>
</evidence>
<dbReference type="FunFam" id="3.90.1170.20:FF:000001">
    <property type="entry name" value="Nicotinate-nucleotide diphosphorylase (Carboxylating)"/>
    <property type="match status" value="1"/>
</dbReference>
<dbReference type="InterPro" id="IPR027277">
    <property type="entry name" value="NadC/ModD"/>
</dbReference>
<keyword evidence="9 13" id="KW-0808">Transferase</keyword>
<comment type="caution">
    <text evidence="16">The sequence shown here is derived from an EMBL/GenBank/DDBJ whole genome shotgun (WGS) entry which is preliminary data.</text>
</comment>
<evidence type="ECO:0000256" key="7">
    <source>
        <dbReference type="ARBA" id="ARBA00022642"/>
    </source>
</evidence>
<reference evidence="16 17" key="1">
    <citation type="submission" date="2019-06" db="EMBL/GenBank/DDBJ databases">
        <title>Genome sequencing of plant associated microbes to promote plant fitness in Sorghum bicolor and Oryza sativa.</title>
        <authorList>
            <person name="Coleman-Derr D."/>
        </authorList>
    </citation>
    <scope>NUCLEOTIDE SEQUENCE [LARGE SCALE GENOMIC DNA]</scope>
    <source>
        <strain evidence="16 17">KV-663</strain>
    </source>
</reference>
<evidence type="ECO:0000313" key="16">
    <source>
        <dbReference type="EMBL" id="TQM64419.1"/>
    </source>
</evidence>
<dbReference type="OrthoDB" id="9782546at2"/>
<comment type="subunit">
    <text evidence="4">Hexamer formed by 3 homodimers.</text>
</comment>
<dbReference type="Gene3D" id="3.20.20.70">
    <property type="entry name" value="Aldolase class I"/>
    <property type="match status" value="1"/>
</dbReference>
<dbReference type="Gene3D" id="3.90.1170.20">
    <property type="entry name" value="Quinolinate phosphoribosyl transferase, N-terminal domain"/>
    <property type="match status" value="1"/>
</dbReference>
<sequence>MSGDGLSGFPLEWAQDVVRVALLEDLGPDGVDVTTRATIPADQRRVAEVVARAPGVVAGVPVIDLVLAAVAETVGRDVADVDVAVEVLVEDGGRVERGDVIARLSGPTQMILVAERTMLNILSRLSGVATHTRRWADALEGTGTMVLDTRKTTPGLRWLEKYAVRCGGGTNKRMGLYDVAMIKDNHKLAAGSVAAAYDLVRQRFPDVTVQVEVTTPAEAQEAYDAGARFIMCDNMSVEVLGETVALLRAAGEPVEIEATGGMTLDVARDYALTGVDFISVGGLTHSSPIVDIALDLV</sequence>
<dbReference type="EMBL" id="VFPM01000001">
    <property type="protein sequence ID" value="TQM64419.1"/>
    <property type="molecule type" value="Genomic_DNA"/>
</dbReference>
<feature type="domain" description="Quinolinate phosphoribosyl transferase N-terminal" evidence="15">
    <location>
        <begin position="32"/>
        <end position="126"/>
    </location>
</feature>
<evidence type="ECO:0000313" key="17">
    <source>
        <dbReference type="Proteomes" id="UP000316747"/>
    </source>
</evidence>
<evidence type="ECO:0000256" key="12">
    <source>
        <dbReference type="ARBA" id="ARBA00069173"/>
    </source>
</evidence>
<dbReference type="AlphaFoldDB" id="A0A543I1E2"/>
<evidence type="ECO:0000259" key="15">
    <source>
        <dbReference type="Pfam" id="PF02749"/>
    </source>
</evidence>
<comment type="function">
    <text evidence="1">Involved in the catabolism of quinolinic acid (QA).</text>
</comment>
<protein>
    <recommendedName>
        <fullName evidence="6">Nicotinate-nucleotide pyrophosphorylase [carboxylating]</fullName>
        <ecNumber evidence="5">2.4.2.19</ecNumber>
    </recommendedName>
    <alternativeName>
        <fullName evidence="12">Probable nicotinate-nucleotide pyrophosphorylase [carboxylating]</fullName>
    </alternativeName>
    <alternativeName>
        <fullName evidence="10">Quinolinate phosphoribosyltransferase [decarboxylating]</fullName>
    </alternativeName>
</protein>
<dbReference type="UniPathway" id="UPA00253">
    <property type="reaction ID" value="UER00331"/>
</dbReference>
<evidence type="ECO:0000259" key="14">
    <source>
        <dbReference type="Pfam" id="PF01729"/>
    </source>
</evidence>
<dbReference type="SUPFAM" id="SSF51690">
    <property type="entry name" value="Nicotinate/Quinolinate PRTase C-terminal domain-like"/>
    <property type="match status" value="1"/>
</dbReference>
<evidence type="ECO:0000256" key="5">
    <source>
        <dbReference type="ARBA" id="ARBA00011944"/>
    </source>
</evidence>
<evidence type="ECO:0000256" key="3">
    <source>
        <dbReference type="ARBA" id="ARBA00009400"/>
    </source>
</evidence>
<dbReference type="Pfam" id="PF02749">
    <property type="entry name" value="QRPTase_N"/>
    <property type="match status" value="1"/>
</dbReference>
<evidence type="ECO:0000256" key="1">
    <source>
        <dbReference type="ARBA" id="ARBA00003237"/>
    </source>
</evidence>
<dbReference type="PIRSF" id="PIRSF006250">
    <property type="entry name" value="NadC_ModD"/>
    <property type="match status" value="1"/>
</dbReference>
<accession>A0A543I1E2</accession>
<dbReference type="RefSeq" id="WP_141842064.1">
    <property type="nucleotide sequence ID" value="NZ_VFPM01000001.1"/>
</dbReference>
<evidence type="ECO:0000256" key="4">
    <source>
        <dbReference type="ARBA" id="ARBA00011218"/>
    </source>
</evidence>
<name>A0A543I1E2_9MICO</name>
<organism evidence="16 17">
    <name type="scientific">Humibacillus xanthopallidus</name>
    <dbReference type="NCBI Taxonomy" id="412689"/>
    <lineage>
        <taxon>Bacteria</taxon>
        <taxon>Bacillati</taxon>
        <taxon>Actinomycetota</taxon>
        <taxon>Actinomycetes</taxon>
        <taxon>Micrococcales</taxon>
        <taxon>Intrasporangiaceae</taxon>
        <taxon>Humibacillus</taxon>
    </lineage>
</organism>
<feature type="domain" description="Quinolinate phosphoribosyl transferase C-terminal" evidence="14">
    <location>
        <begin position="128"/>
        <end position="295"/>
    </location>
</feature>
<dbReference type="CDD" id="cd01572">
    <property type="entry name" value="QPRTase"/>
    <property type="match status" value="1"/>
</dbReference>
<dbReference type="InterPro" id="IPR013785">
    <property type="entry name" value="Aldolase_TIM"/>
</dbReference>
<keyword evidence="17" id="KW-1185">Reference proteome</keyword>
<dbReference type="InterPro" id="IPR022412">
    <property type="entry name" value="Quinolinate_PRibosylTrfase_N"/>
</dbReference>
<dbReference type="InterPro" id="IPR037128">
    <property type="entry name" value="Quinolinate_PRibosylTase_N_sf"/>
</dbReference>
<gene>
    <name evidence="16" type="ORF">FBY41_0785</name>
</gene>
<comment type="pathway">
    <text evidence="2">Cofactor biosynthesis; NAD(+) biosynthesis; nicotinate D-ribonucleotide from quinolinate: step 1/1.</text>
</comment>
<evidence type="ECO:0000256" key="10">
    <source>
        <dbReference type="ARBA" id="ARBA00033102"/>
    </source>
</evidence>
<dbReference type="InterPro" id="IPR002638">
    <property type="entry name" value="Quinolinate_PRibosylTrfase_C"/>
</dbReference>
<keyword evidence="8 13" id="KW-0328">Glycosyltransferase</keyword>
<evidence type="ECO:0000256" key="11">
    <source>
        <dbReference type="ARBA" id="ARBA00047445"/>
    </source>
</evidence>
<dbReference type="GO" id="GO:0009435">
    <property type="term" value="P:NAD+ biosynthetic process"/>
    <property type="evidence" value="ECO:0007669"/>
    <property type="project" value="UniProtKB-UniPathway"/>
</dbReference>
<evidence type="ECO:0000256" key="6">
    <source>
        <dbReference type="ARBA" id="ARBA00020990"/>
    </source>
</evidence>
<dbReference type="InterPro" id="IPR036068">
    <property type="entry name" value="Nicotinate_pribotase-like_C"/>
</dbReference>
<dbReference type="GO" id="GO:0034213">
    <property type="term" value="P:quinolinate catabolic process"/>
    <property type="evidence" value="ECO:0007669"/>
    <property type="project" value="TreeGrafter"/>
</dbReference>
<dbReference type="GO" id="GO:0005737">
    <property type="term" value="C:cytoplasm"/>
    <property type="evidence" value="ECO:0007669"/>
    <property type="project" value="TreeGrafter"/>
</dbReference>
<comment type="similarity">
    <text evidence="3 13">Belongs to the NadC/ModD family.</text>
</comment>
<dbReference type="SUPFAM" id="SSF54675">
    <property type="entry name" value="Nicotinate/Quinolinate PRTase N-terminal domain-like"/>
    <property type="match status" value="1"/>
</dbReference>
<comment type="catalytic activity">
    <reaction evidence="11">
        <text>nicotinate beta-D-ribonucleotide + CO2 + diphosphate = quinolinate + 5-phospho-alpha-D-ribose 1-diphosphate + 2 H(+)</text>
        <dbReference type="Rhea" id="RHEA:12733"/>
        <dbReference type="ChEBI" id="CHEBI:15378"/>
        <dbReference type="ChEBI" id="CHEBI:16526"/>
        <dbReference type="ChEBI" id="CHEBI:29959"/>
        <dbReference type="ChEBI" id="CHEBI:33019"/>
        <dbReference type="ChEBI" id="CHEBI:57502"/>
        <dbReference type="ChEBI" id="CHEBI:58017"/>
        <dbReference type="EC" id="2.4.2.19"/>
    </reaction>
</comment>
<dbReference type="Pfam" id="PF01729">
    <property type="entry name" value="QRPTase_C"/>
    <property type="match status" value="1"/>
</dbReference>